<keyword evidence="7" id="KW-1185">Reference proteome</keyword>
<proteinExistence type="inferred from homology"/>
<accession>A0A9X4SKR1</accession>
<dbReference type="EMBL" id="LWID01000001">
    <property type="protein sequence ID" value="MDG6894283.1"/>
    <property type="molecule type" value="Genomic_DNA"/>
</dbReference>
<evidence type="ECO:0000256" key="1">
    <source>
        <dbReference type="ARBA" id="ARBA00004196"/>
    </source>
</evidence>
<evidence type="ECO:0000256" key="3">
    <source>
        <dbReference type="ARBA" id="ARBA00022448"/>
    </source>
</evidence>
<dbReference type="AlphaFoldDB" id="A0A9X4SKR1"/>
<dbReference type="Pfam" id="PF00496">
    <property type="entry name" value="SBP_bac_5"/>
    <property type="match status" value="1"/>
</dbReference>
<evidence type="ECO:0000256" key="2">
    <source>
        <dbReference type="ARBA" id="ARBA00005695"/>
    </source>
</evidence>
<evidence type="ECO:0000313" key="7">
    <source>
        <dbReference type="Proteomes" id="UP001155500"/>
    </source>
</evidence>
<dbReference type="Proteomes" id="UP001155500">
    <property type="component" value="Unassembled WGS sequence"/>
</dbReference>
<dbReference type="InterPro" id="IPR000914">
    <property type="entry name" value="SBP_5_dom"/>
</dbReference>
<dbReference type="CDD" id="cd08504">
    <property type="entry name" value="PBP2_OppA"/>
    <property type="match status" value="1"/>
</dbReference>
<reference evidence="6" key="1">
    <citation type="submission" date="2016-03" db="EMBL/GenBank/DDBJ databases">
        <title>Co-evolution between Pasteurellaceae and their hosts.</title>
        <authorList>
            <person name="Hansen M.J."/>
            <person name="Bojesen A.M."/>
            <person name="Planet P."/>
        </authorList>
    </citation>
    <scope>NUCLEOTIDE SEQUENCE</scope>
    <source>
        <strain evidence="6">146/S8/89</strain>
    </source>
</reference>
<dbReference type="GO" id="GO:0015833">
    <property type="term" value="P:peptide transport"/>
    <property type="evidence" value="ECO:0007669"/>
    <property type="project" value="TreeGrafter"/>
</dbReference>
<evidence type="ECO:0000259" key="5">
    <source>
        <dbReference type="Pfam" id="PF00496"/>
    </source>
</evidence>
<dbReference type="Gene3D" id="3.10.105.10">
    <property type="entry name" value="Dipeptide-binding Protein, Domain 3"/>
    <property type="match status" value="1"/>
</dbReference>
<sequence>MGFAVTMINKSAVLFTIIFTLLTACEPVSQSSIEHQEPQSAQASRTLLTRGVYGDLTLDVYQLERQEQAQFLRDLFEGLVGLDPTGQVIPALAESWHTEDYQQWRFTLREGLSWSNGTPLVAQDFVQSWQQLARSETALKQYLALMNINNAQAVIAGHLPVQQLGVVAIDERILQLTLDKPTPYLVKMLSNVALFPHYQGQLKEGEFVSNGAYQLLSQQDNVIHLGKNPYYWNEKAVAFKQVDYHKINATQDITTLDLVEEPRQPVANLQYFDRLCTYYYEFNFRHPLLAQQRIRNGLTSLLALTHIEGLPATLRVHRDFLPQNLQQQFMDHWQGNSVEQLLSQQGISERNPLTLRLTYDTESIHPLIAEQLIRMWSQSDMIRIKPEPVTWQQLQQKRNQGDFDLIRSGWCADYNDPMAFFSLLYSHSPDNKMGYQNAQFDKFLEQALLAQQENVKALYVQLENLVQEDKVVLPLFQYRYPVYFSPSIAGYQQDNPTGVIYSKDLFRRVISRSTLK</sequence>
<keyword evidence="3" id="KW-0813">Transport</keyword>
<name>A0A9X4SKR1_9PAST</name>
<protein>
    <recommendedName>
        <fullName evidence="5">Solute-binding protein family 5 domain-containing protein</fullName>
    </recommendedName>
</protein>
<dbReference type="Gene3D" id="3.40.190.10">
    <property type="entry name" value="Periplasmic binding protein-like II"/>
    <property type="match status" value="1"/>
</dbReference>
<evidence type="ECO:0000313" key="6">
    <source>
        <dbReference type="EMBL" id="MDG6894283.1"/>
    </source>
</evidence>
<dbReference type="InterPro" id="IPR030678">
    <property type="entry name" value="Peptide/Ni-bd"/>
</dbReference>
<dbReference type="SUPFAM" id="SSF53850">
    <property type="entry name" value="Periplasmic binding protein-like II"/>
    <property type="match status" value="1"/>
</dbReference>
<dbReference type="PANTHER" id="PTHR30290">
    <property type="entry name" value="PERIPLASMIC BINDING COMPONENT OF ABC TRANSPORTER"/>
    <property type="match status" value="1"/>
</dbReference>
<gene>
    <name evidence="6" type="ORF">A6A20_01220</name>
</gene>
<comment type="subcellular location">
    <subcellularLocation>
        <location evidence="1">Cell envelope</location>
    </subcellularLocation>
</comment>
<dbReference type="InterPro" id="IPR039424">
    <property type="entry name" value="SBP_5"/>
</dbReference>
<dbReference type="PIRSF" id="PIRSF002741">
    <property type="entry name" value="MppA"/>
    <property type="match status" value="1"/>
</dbReference>
<dbReference type="GO" id="GO:0030288">
    <property type="term" value="C:outer membrane-bounded periplasmic space"/>
    <property type="evidence" value="ECO:0007669"/>
    <property type="project" value="TreeGrafter"/>
</dbReference>
<evidence type="ECO:0000256" key="4">
    <source>
        <dbReference type="ARBA" id="ARBA00022729"/>
    </source>
</evidence>
<dbReference type="FunFam" id="3.90.76.10:FF:000001">
    <property type="entry name" value="Oligopeptide ABC transporter substrate-binding protein"/>
    <property type="match status" value="1"/>
</dbReference>
<comment type="caution">
    <text evidence="6">The sequence shown here is derived from an EMBL/GenBank/DDBJ whole genome shotgun (WGS) entry which is preliminary data.</text>
</comment>
<dbReference type="GO" id="GO:1904680">
    <property type="term" value="F:peptide transmembrane transporter activity"/>
    <property type="evidence" value="ECO:0007669"/>
    <property type="project" value="TreeGrafter"/>
</dbReference>
<comment type="similarity">
    <text evidence="2">Belongs to the bacterial solute-binding protein 5 family.</text>
</comment>
<dbReference type="PANTHER" id="PTHR30290:SF10">
    <property type="entry name" value="PERIPLASMIC OLIGOPEPTIDE-BINDING PROTEIN-RELATED"/>
    <property type="match status" value="1"/>
</dbReference>
<dbReference type="Gene3D" id="3.90.76.10">
    <property type="entry name" value="Dipeptide-binding Protein, Domain 1"/>
    <property type="match status" value="1"/>
</dbReference>
<feature type="domain" description="Solute-binding protein family 5" evidence="5">
    <location>
        <begin position="87"/>
        <end position="430"/>
    </location>
</feature>
<organism evidence="6 7">
    <name type="scientific">Volucribacter amazonae</name>
    <dbReference type="NCBI Taxonomy" id="256731"/>
    <lineage>
        <taxon>Bacteria</taxon>
        <taxon>Pseudomonadati</taxon>
        <taxon>Pseudomonadota</taxon>
        <taxon>Gammaproteobacteria</taxon>
        <taxon>Pasteurellales</taxon>
        <taxon>Pasteurellaceae</taxon>
        <taxon>Volucribacter</taxon>
    </lineage>
</organism>
<keyword evidence="4" id="KW-0732">Signal</keyword>
<dbReference type="GO" id="GO:0043190">
    <property type="term" value="C:ATP-binding cassette (ABC) transporter complex"/>
    <property type="evidence" value="ECO:0007669"/>
    <property type="project" value="InterPro"/>
</dbReference>